<evidence type="ECO:0000256" key="1">
    <source>
        <dbReference type="SAM" id="Phobius"/>
    </source>
</evidence>
<protein>
    <submittedName>
        <fullName evidence="2">NADH dehydrogenase subunit 6</fullName>
    </submittedName>
</protein>
<gene>
    <name evidence="2" type="primary">nad6</name>
</gene>
<name>A0A6G5NI72_9HYME</name>
<dbReference type="CTD" id="67122143"/>
<keyword evidence="1" id="KW-1133">Transmembrane helix</keyword>
<keyword evidence="2" id="KW-0496">Mitochondrion</keyword>
<dbReference type="AlphaFoldDB" id="A0A6G5NI72"/>
<sequence length="184" mass="22383">MTKNLMIMNFMIIIMMFMFLFIIIMNIMNFNPIMMMINMIIYSMMICMKISMWKSNYLYSIIMFLIMISGLMIMFLYFSSLISNEQTKFKFNKLLLTNMIFNFMMIIILNYKLNFFHNSPKKFNFSEINLMMKLNEMNYQNILNLYEYPFNNLTIISMFYLMISLFSIIKICSIKTFTLRKIID</sequence>
<feature type="transmembrane region" description="Helical" evidence="1">
    <location>
        <begin position="94"/>
        <end position="113"/>
    </location>
</feature>
<reference evidence="2" key="1">
    <citation type="submission" date="2018-04" db="EMBL/GenBank/DDBJ databases">
        <title>Evolution of mitochondrial genomes in the ant genus Acropyga (Hymenoptera: Formicidae: Formicinae).</title>
        <authorList>
            <person name="Duan X.-Y."/>
            <person name="Qian Z.-Q."/>
        </authorList>
    </citation>
    <scope>NUCLEOTIDE SEQUENCE</scope>
</reference>
<accession>A0A6G5NI72</accession>
<feature type="transmembrane region" description="Helical" evidence="1">
    <location>
        <begin position="57"/>
        <end position="82"/>
    </location>
</feature>
<evidence type="ECO:0000313" key="2">
    <source>
        <dbReference type="EMBL" id="QBG38657.1"/>
    </source>
</evidence>
<proteinExistence type="predicted"/>
<keyword evidence="1" id="KW-0472">Membrane</keyword>
<feature type="transmembrane region" description="Helical" evidence="1">
    <location>
        <begin position="153"/>
        <end position="172"/>
    </location>
</feature>
<geneLocation type="mitochondrion" evidence="2"/>
<dbReference type="EMBL" id="MH158409">
    <property type="protein sequence ID" value="QBG38657.1"/>
    <property type="molecule type" value="Genomic_DNA"/>
</dbReference>
<feature type="transmembrane region" description="Helical" evidence="1">
    <location>
        <begin position="6"/>
        <end position="26"/>
    </location>
</feature>
<keyword evidence="1" id="KW-0812">Transmembrane</keyword>
<dbReference type="GeneID" id="44800548"/>
<organism evidence="2">
    <name type="scientific">Acropyga pallida</name>
    <dbReference type="NCBI Taxonomy" id="602221"/>
    <lineage>
        <taxon>Eukaryota</taxon>
        <taxon>Metazoa</taxon>
        <taxon>Ecdysozoa</taxon>
        <taxon>Arthropoda</taxon>
        <taxon>Hexapoda</taxon>
        <taxon>Insecta</taxon>
        <taxon>Pterygota</taxon>
        <taxon>Neoptera</taxon>
        <taxon>Endopterygota</taxon>
        <taxon>Hymenoptera</taxon>
        <taxon>Apocrita</taxon>
        <taxon>Aculeata</taxon>
        <taxon>Formicoidea</taxon>
        <taxon>Formicidae</taxon>
        <taxon>Formicinae</taxon>
        <taxon>Acropyga</taxon>
    </lineage>
</organism>
<dbReference type="RefSeq" id="YP_009735163.1">
    <property type="nucleotide sequence ID" value="NC_046425.1"/>
</dbReference>